<dbReference type="InterPro" id="IPR034746">
    <property type="entry name" value="POTRA"/>
</dbReference>
<evidence type="ECO:0000256" key="2">
    <source>
        <dbReference type="ARBA" id="ARBA00009055"/>
    </source>
</evidence>
<evidence type="ECO:0000256" key="6">
    <source>
        <dbReference type="ARBA" id="ARBA00022927"/>
    </source>
</evidence>
<dbReference type="InterPro" id="IPR005565">
    <property type="entry name" value="Hemolysn_activator_HlyB_C"/>
</dbReference>
<keyword evidence="11" id="KW-1185">Reference proteome</keyword>
<evidence type="ECO:0000256" key="1">
    <source>
        <dbReference type="ARBA" id="ARBA00004442"/>
    </source>
</evidence>
<dbReference type="GO" id="GO:0098046">
    <property type="term" value="C:type V protein secretion system complex"/>
    <property type="evidence" value="ECO:0007669"/>
    <property type="project" value="TreeGrafter"/>
</dbReference>
<keyword evidence="7" id="KW-0472">Membrane</keyword>
<dbReference type="Proteomes" id="UP000246077">
    <property type="component" value="Unassembled WGS sequence"/>
</dbReference>
<evidence type="ECO:0000259" key="9">
    <source>
        <dbReference type="PROSITE" id="PS51779"/>
    </source>
</evidence>
<dbReference type="Pfam" id="PF03865">
    <property type="entry name" value="ShlB"/>
    <property type="match status" value="1"/>
</dbReference>
<dbReference type="PANTHER" id="PTHR34597:SF6">
    <property type="entry name" value="BLR6126 PROTEIN"/>
    <property type="match status" value="1"/>
</dbReference>
<gene>
    <name evidence="10" type="ORF">DKG75_10225</name>
</gene>
<dbReference type="Gene3D" id="2.40.160.50">
    <property type="entry name" value="membrane protein fhac: a member of the omp85/tpsb transporter family"/>
    <property type="match status" value="1"/>
</dbReference>
<keyword evidence="5" id="KW-0812">Transmembrane</keyword>
<comment type="caution">
    <text evidence="10">The sequence shown here is derived from an EMBL/GenBank/DDBJ whole genome shotgun (WGS) entry which is preliminary data.</text>
</comment>
<dbReference type="InterPro" id="IPR051544">
    <property type="entry name" value="TPS_OM_transporter"/>
</dbReference>
<evidence type="ECO:0000256" key="4">
    <source>
        <dbReference type="ARBA" id="ARBA00022452"/>
    </source>
</evidence>
<dbReference type="GO" id="GO:0009279">
    <property type="term" value="C:cell outer membrane"/>
    <property type="evidence" value="ECO:0007669"/>
    <property type="project" value="UniProtKB-SubCell"/>
</dbReference>
<organism evidence="10 11">
    <name type="scientific">Zavarzinia compransoris</name>
    <dbReference type="NCBI Taxonomy" id="1264899"/>
    <lineage>
        <taxon>Bacteria</taxon>
        <taxon>Pseudomonadati</taxon>
        <taxon>Pseudomonadota</taxon>
        <taxon>Alphaproteobacteria</taxon>
        <taxon>Rhodospirillales</taxon>
        <taxon>Zavarziniaceae</taxon>
        <taxon>Zavarzinia</taxon>
    </lineage>
</organism>
<keyword evidence="6" id="KW-0653">Protein transport</keyword>
<comment type="subcellular location">
    <subcellularLocation>
        <location evidence="1">Cell outer membrane</location>
    </subcellularLocation>
</comment>
<accession>A0A317E6Z2</accession>
<dbReference type="InterPro" id="IPR013686">
    <property type="entry name" value="Polypept-transport_assoc_ShlB"/>
</dbReference>
<comment type="similarity">
    <text evidence="2">Belongs to the TPS (TC 1.B.20) family.</text>
</comment>
<dbReference type="Gene3D" id="3.10.20.310">
    <property type="entry name" value="membrane protein fhac"/>
    <property type="match status" value="1"/>
</dbReference>
<dbReference type="PANTHER" id="PTHR34597">
    <property type="entry name" value="SLR1661 PROTEIN"/>
    <property type="match status" value="1"/>
</dbReference>
<keyword evidence="4" id="KW-1134">Transmembrane beta strand</keyword>
<keyword evidence="3" id="KW-0813">Transport</keyword>
<dbReference type="Pfam" id="PF08479">
    <property type="entry name" value="POTRA_2"/>
    <property type="match status" value="1"/>
</dbReference>
<evidence type="ECO:0000313" key="10">
    <source>
        <dbReference type="EMBL" id="PWR22322.1"/>
    </source>
</evidence>
<dbReference type="GO" id="GO:0008320">
    <property type="term" value="F:protein transmembrane transporter activity"/>
    <property type="evidence" value="ECO:0007669"/>
    <property type="project" value="TreeGrafter"/>
</dbReference>
<evidence type="ECO:0000256" key="3">
    <source>
        <dbReference type="ARBA" id="ARBA00022448"/>
    </source>
</evidence>
<name>A0A317E6Z2_9PROT</name>
<dbReference type="AlphaFoldDB" id="A0A317E6Z2"/>
<protein>
    <recommendedName>
        <fullName evidence="9">POTRA domain-containing protein</fullName>
    </recommendedName>
</protein>
<feature type="domain" description="POTRA" evidence="9">
    <location>
        <begin position="110"/>
        <end position="185"/>
    </location>
</feature>
<sequence>MMTRRVRAHRSTTGLFTPRLPSAPARALNLPALALPALALPALALPALALPVLILAAGTGPALAQSVPDAARPSIAPEAITPLPPAAAPAFEVAPAPAGSPPAGAETVTFTLSGVALDGVTAYGADELAGFYADRIGKTVSLADVFAIAAAIEAYYRADGYFLTRVVVPAQRIEGGRIQLAVVEGYIKSVAVVGDAGGAQDLVEAMAGRIAEGGGPARLDALERQLLLINDLPGLSARGTLSPVAGERGASQLTVEVTRKAVDGFVTFDNRSSRYLGPWSASAGVGANSFTALAERVEVVGFSSLFSERQRLYQLSGAFTLNEDGLTLKTYASYAPGEPGGRLSQLDLQTEATRFGFALAYPVLRGRQTNLNAGLAFDWLDEDGDAFGGAVLHDRLRVLRFTADADHRDSLAGVTRIEAGLHLGLDLFDASSGQEPNPSRTGADGTFVKGTVEISRLQRLFPLGDGAVDLLLLAAGQYSEGPLLADEEFRLGGYRFGRGYTPGEISGDRALAASAELQFTSTLDEAVEGGRFHLPYQLYAFYDAGRVWDRGVDEPGSESLTAAGAGVRLFVAETARAEVELAKPLTRDRNDRSDDERRPGLFFRLVTSF</sequence>
<evidence type="ECO:0000256" key="5">
    <source>
        <dbReference type="ARBA" id="ARBA00022692"/>
    </source>
</evidence>
<dbReference type="PROSITE" id="PS51779">
    <property type="entry name" value="POTRA"/>
    <property type="match status" value="1"/>
</dbReference>
<evidence type="ECO:0000313" key="11">
    <source>
        <dbReference type="Proteomes" id="UP000246077"/>
    </source>
</evidence>
<evidence type="ECO:0000256" key="7">
    <source>
        <dbReference type="ARBA" id="ARBA00023136"/>
    </source>
</evidence>
<dbReference type="EMBL" id="QGLF01000002">
    <property type="protein sequence ID" value="PWR22322.1"/>
    <property type="molecule type" value="Genomic_DNA"/>
</dbReference>
<reference evidence="11" key="1">
    <citation type="submission" date="2018-05" db="EMBL/GenBank/DDBJ databases">
        <title>Zavarzinia sp. HR-AS.</title>
        <authorList>
            <person name="Lee Y."/>
            <person name="Jeon C.O."/>
        </authorList>
    </citation>
    <scope>NUCLEOTIDE SEQUENCE [LARGE SCALE GENOMIC DNA]</scope>
    <source>
        <strain evidence="11">DSM 1231</strain>
    </source>
</reference>
<proteinExistence type="inferred from homology"/>
<keyword evidence="8" id="KW-0998">Cell outer membrane</keyword>
<dbReference type="GO" id="GO:0046819">
    <property type="term" value="P:protein secretion by the type V secretion system"/>
    <property type="evidence" value="ECO:0007669"/>
    <property type="project" value="TreeGrafter"/>
</dbReference>
<evidence type="ECO:0000256" key="8">
    <source>
        <dbReference type="ARBA" id="ARBA00023237"/>
    </source>
</evidence>